<evidence type="ECO:0000313" key="1">
    <source>
        <dbReference type="EMBL" id="KZD48687.1"/>
    </source>
</evidence>
<sequence length="102" mass="11407">MRNEDIGVFYAEKVMGWELVGNEWIQNGMSTQWTAKGPDSFSPQTNPSHMWHVTKNLEQQGVSVEVNNNNCTLKNMETGITLASASGSTRFDAIYNATTLMF</sequence>
<accession>A0A164K8K9</accession>
<gene>
    <name evidence="1" type="ORF">B4088_6615</name>
</gene>
<dbReference type="EMBL" id="LJKE01000138">
    <property type="protein sequence ID" value="KZD48687.1"/>
    <property type="molecule type" value="Genomic_DNA"/>
</dbReference>
<reference evidence="1 2" key="1">
    <citation type="submission" date="2015-09" db="EMBL/GenBank/DDBJ databases">
        <title>Bacillus cereus food isolates.</title>
        <authorList>
            <person name="Boekhorst J."/>
        </authorList>
    </citation>
    <scope>NUCLEOTIDE SEQUENCE [LARGE SCALE GENOMIC DNA]</scope>
    <source>
        <strain evidence="1 2">B4088</strain>
    </source>
</reference>
<dbReference type="InterPro" id="IPR028985">
    <property type="entry name" value="Bacillus_phage_prot-like"/>
</dbReference>
<dbReference type="Proteomes" id="UP000076482">
    <property type="component" value="Unassembled WGS sequence"/>
</dbReference>
<organism evidence="1 2">
    <name type="scientific">Bacillus cereus</name>
    <dbReference type="NCBI Taxonomy" id="1396"/>
    <lineage>
        <taxon>Bacteria</taxon>
        <taxon>Bacillati</taxon>
        <taxon>Bacillota</taxon>
        <taxon>Bacilli</taxon>
        <taxon>Bacillales</taxon>
        <taxon>Bacillaceae</taxon>
        <taxon>Bacillus</taxon>
        <taxon>Bacillus cereus group</taxon>
    </lineage>
</organism>
<dbReference type="AlphaFoldDB" id="A0A164K8K9"/>
<protein>
    <submittedName>
        <fullName evidence="1">Uncharacterized protein</fullName>
    </submittedName>
</protein>
<comment type="caution">
    <text evidence="1">The sequence shown here is derived from an EMBL/GenBank/DDBJ whole genome shotgun (WGS) entry which is preliminary data.</text>
</comment>
<dbReference type="RefSeq" id="WP_063263735.1">
    <property type="nucleotide sequence ID" value="NZ_LJKE01000138.1"/>
</dbReference>
<dbReference type="Gene3D" id="3.30.2120.10">
    <property type="entry name" value="Bacillus phage protein-like"/>
    <property type="match status" value="1"/>
</dbReference>
<proteinExistence type="predicted"/>
<evidence type="ECO:0000313" key="2">
    <source>
        <dbReference type="Proteomes" id="UP000076482"/>
    </source>
</evidence>
<dbReference type="PATRIC" id="fig|1396.535.peg.6235"/>
<name>A0A164K8K9_BACCE</name>